<name>A0ABZ0VCX6_9MICO</name>
<evidence type="ECO:0000313" key="2">
    <source>
        <dbReference type="EMBL" id="WQB71339.1"/>
    </source>
</evidence>
<proteinExistence type="predicted"/>
<feature type="compositionally biased region" description="Basic and acidic residues" evidence="1">
    <location>
        <begin position="37"/>
        <end position="54"/>
    </location>
</feature>
<dbReference type="RefSeq" id="WP_322411456.1">
    <property type="nucleotide sequence ID" value="NZ_CP139779.1"/>
</dbReference>
<dbReference type="Proteomes" id="UP001324533">
    <property type="component" value="Chromosome"/>
</dbReference>
<reference evidence="2 3" key="1">
    <citation type="submission" date="2023-06" db="EMBL/GenBank/DDBJ databases">
        <title>Rock-solubilizing bacteria, Microbacterium invictum, promotes re-establishment of vegetation in rocky wasteland by accelerating rock bio-weathering and reshaping soil bacterial community.</title>
        <authorList>
            <person name="Liu C."/>
        </authorList>
    </citation>
    <scope>NUCLEOTIDE SEQUENCE [LARGE SCALE GENOMIC DNA]</scope>
    <source>
        <strain evidence="2 3">X-18</strain>
    </source>
</reference>
<feature type="region of interest" description="Disordered" evidence="1">
    <location>
        <begin position="37"/>
        <end position="77"/>
    </location>
</feature>
<evidence type="ECO:0000313" key="3">
    <source>
        <dbReference type="Proteomes" id="UP001324533"/>
    </source>
</evidence>
<protein>
    <submittedName>
        <fullName evidence="2">Uncharacterized protein</fullName>
    </submittedName>
</protein>
<accession>A0ABZ0VCX6</accession>
<keyword evidence="3" id="KW-1185">Reference proteome</keyword>
<organism evidence="2 3">
    <name type="scientific">Microbacterium invictum</name>
    <dbReference type="NCBI Taxonomy" id="515415"/>
    <lineage>
        <taxon>Bacteria</taxon>
        <taxon>Bacillati</taxon>
        <taxon>Actinomycetota</taxon>
        <taxon>Actinomycetes</taxon>
        <taxon>Micrococcales</taxon>
        <taxon>Microbacteriaceae</taxon>
        <taxon>Microbacterium</taxon>
    </lineage>
</organism>
<gene>
    <name evidence="2" type="ORF">T9R20_05060</name>
</gene>
<sequence length="208" mass="22860">MDWWMALLVAGVPSLVTAVSLIVQQRINANTAAAADESRRIDAEAERQHEERMLEASNAHARQHAEADRQNAARESWRADRRAAHTKLLTRFEEIQSAARAGLGQVSTEIDLVGEMSEWDSDLPDLPQELVADVALLCSDRSAGAAQQASARAAALAISVMMLELLGPDRELEQLKADRDTAKSDLDRFTKAVAEYRQAAKQDIDTVN</sequence>
<evidence type="ECO:0000256" key="1">
    <source>
        <dbReference type="SAM" id="MobiDB-lite"/>
    </source>
</evidence>
<dbReference type="EMBL" id="CP139779">
    <property type="protein sequence ID" value="WQB71339.1"/>
    <property type="molecule type" value="Genomic_DNA"/>
</dbReference>
<feature type="compositionally biased region" description="Basic and acidic residues" evidence="1">
    <location>
        <begin position="63"/>
        <end position="77"/>
    </location>
</feature>